<accession>D3LU61</accession>
<dbReference type="Proteomes" id="UP000003242">
    <property type="component" value="Unassembled WGS sequence"/>
</dbReference>
<name>D3LU61_9FIRM</name>
<evidence type="ECO:0000313" key="1">
    <source>
        <dbReference type="EMBL" id="EFD94338.1"/>
    </source>
</evidence>
<protein>
    <submittedName>
        <fullName evidence="1">Uncharacterized protein</fullName>
    </submittedName>
</protein>
<gene>
    <name evidence="1" type="ORF">HMPREF0889_0929</name>
</gene>
<dbReference type="EMBL" id="ADGP01000015">
    <property type="protein sequence ID" value="EFD94338.1"/>
    <property type="molecule type" value="Genomic_DNA"/>
</dbReference>
<reference evidence="2" key="1">
    <citation type="submission" date="2009-12" db="EMBL/GenBank/DDBJ databases">
        <title>Sequence of Clostridiales genomosp. BVAB3 str. UPII9-5.</title>
        <authorList>
            <person name="Madupu R."/>
            <person name="Durkin A.S."/>
            <person name="Torralba M."/>
            <person name="Methe B."/>
            <person name="Sutton G.G."/>
            <person name="Strausberg R.L."/>
            <person name="Nelson K.E."/>
        </authorList>
    </citation>
    <scope>NUCLEOTIDE SEQUENCE [LARGE SCALE GENOMIC DNA]</scope>
    <source>
        <strain evidence="2">28L</strain>
    </source>
</reference>
<dbReference type="OrthoDB" id="1629499at2"/>
<evidence type="ECO:0000313" key="2">
    <source>
        <dbReference type="Proteomes" id="UP000003242"/>
    </source>
</evidence>
<proteinExistence type="predicted"/>
<comment type="caution">
    <text evidence="1">The sequence shown here is derived from an EMBL/GenBank/DDBJ whole genome shotgun (WGS) entry which is preliminary data.</text>
</comment>
<dbReference type="AlphaFoldDB" id="D3LU61"/>
<sequence>MGKFKIPKNRDISEMFAGVEEKETFETAIWEEEQPSVKKHKSAPKQSAAAFRRQFFDEDLQEKVGNLLLEIKLAYYKDGIGDISLEVVKNGRNIEIKTHPKKRKKKDGE</sequence>
<dbReference type="RefSeq" id="WP_009369644.1">
    <property type="nucleotide sequence ID" value="NZ_ADGP01000015.1"/>
</dbReference>
<organism evidence="1 2">
    <name type="scientific">Megasphaera lornae</name>
    <dbReference type="NCBI Taxonomy" id="1000568"/>
    <lineage>
        <taxon>Bacteria</taxon>
        <taxon>Bacillati</taxon>
        <taxon>Bacillota</taxon>
        <taxon>Negativicutes</taxon>
        <taxon>Veillonellales</taxon>
        <taxon>Veillonellaceae</taxon>
        <taxon>Megasphaera</taxon>
    </lineage>
</organism>
<dbReference type="STRING" id="699218.HMPREF0889_0929"/>